<dbReference type="PROSITE" id="PS50977">
    <property type="entry name" value="HTH_TETR_2"/>
    <property type="match status" value="1"/>
</dbReference>
<dbReference type="GO" id="GO:0000976">
    <property type="term" value="F:transcription cis-regulatory region binding"/>
    <property type="evidence" value="ECO:0007669"/>
    <property type="project" value="TreeGrafter"/>
</dbReference>
<dbReference type="InterPro" id="IPR050109">
    <property type="entry name" value="HTH-type_TetR-like_transc_reg"/>
</dbReference>
<dbReference type="PATRIC" id="fig|1603606.3.peg.986"/>
<dbReference type="EMBL" id="CP010802">
    <property type="protein sequence ID" value="ALC15683.1"/>
    <property type="molecule type" value="Genomic_DNA"/>
</dbReference>
<dbReference type="InterPro" id="IPR001647">
    <property type="entry name" value="HTH_TetR"/>
</dbReference>
<name>A0A0M3QF94_9BACT</name>
<evidence type="ECO:0000313" key="4">
    <source>
        <dbReference type="EMBL" id="ALC15683.1"/>
    </source>
</evidence>
<dbReference type="RefSeq" id="WP_053549869.1">
    <property type="nucleotide sequence ID" value="NZ_CP010802.1"/>
</dbReference>
<dbReference type="Gene3D" id="1.10.357.10">
    <property type="entry name" value="Tetracycline Repressor, domain 2"/>
    <property type="match status" value="1"/>
</dbReference>
<dbReference type="Pfam" id="PF00440">
    <property type="entry name" value="TetR_N"/>
    <property type="match status" value="1"/>
</dbReference>
<dbReference type="STRING" id="1603606.DSOUD_0896"/>
<evidence type="ECO:0000256" key="2">
    <source>
        <dbReference type="PROSITE-ProRule" id="PRU00335"/>
    </source>
</evidence>
<dbReference type="Proteomes" id="UP000057158">
    <property type="component" value="Chromosome"/>
</dbReference>
<dbReference type="SUPFAM" id="SSF46689">
    <property type="entry name" value="Homeodomain-like"/>
    <property type="match status" value="1"/>
</dbReference>
<proteinExistence type="predicted"/>
<evidence type="ECO:0000259" key="3">
    <source>
        <dbReference type="PROSITE" id="PS50977"/>
    </source>
</evidence>
<gene>
    <name evidence="4" type="ORF">DSOUD_0896</name>
</gene>
<evidence type="ECO:0000256" key="1">
    <source>
        <dbReference type="ARBA" id="ARBA00023125"/>
    </source>
</evidence>
<dbReference type="PANTHER" id="PTHR30055:SF207">
    <property type="entry name" value="HTH-TYPE TRANSCRIPTIONAL REPRESSOR FATR"/>
    <property type="match status" value="1"/>
</dbReference>
<dbReference type="AlphaFoldDB" id="A0A0M3QF94"/>
<feature type="domain" description="HTH tetR-type" evidence="3">
    <location>
        <begin position="4"/>
        <end position="64"/>
    </location>
</feature>
<dbReference type="Pfam" id="PF16295">
    <property type="entry name" value="TetR_C_10"/>
    <property type="match status" value="1"/>
</dbReference>
<keyword evidence="5" id="KW-1185">Reference proteome</keyword>
<dbReference type="GO" id="GO:0003700">
    <property type="term" value="F:DNA-binding transcription factor activity"/>
    <property type="evidence" value="ECO:0007669"/>
    <property type="project" value="TreeGrafter"/>
</dbReference>
<dbReference type="KEGG" id="des:DSOUD_0896"/>
<feature type="DNA-binding region" description="H-T-H motif" evidence="2">
    <location>
        <begin position="27"/>
        <end position="46"/>
    </location>
</feature>
<protein>
    <submittedName>
        <fullName evidence="4">Transcriptional regulator, TetR family</fullName>
    </submittedName>
</protein>
<dbReference type="PANTHER" id="PTHR30055">
    <property type="entry name" value="HTH-TYPE TRANSCRIPTIONAL REGULATOR RUTR"/>
    <property type="match status" value="1"/>
</dbReference>
<dbReference type="InterPro" id="IPR032551">
    <property type="entry name" value="BscR_C"/>
</dbReference>
<dbReference type="InterPro" id="IPR009057">
    <property type="entry name" value="Homeodomain-like_sf"/>
</dbReference>
<reference evidence="4 5" key="1">
    <citation type="submission" date="2015-07" db="EMBL/GenBank/DDBJ databases">
        <title>Isolation and Genomic Characterization of a Novel Halophilic Metal-Reducing Deltaproteobacterium from the Deep Subsurface.</title>
        <authorList>
            <person name="Badalamenti J.P."/>
            <person name="Summers Z.M."/>
            <person name="Gralnick J.A."/>
            <person name="Bond D.R."/>
        </authorList>
    </citation>
    <scope>NUCLEOTIDE SEQUENCE [LARGE SCALE GENOMIC DNA]</scope>
    <source>
        <strain evidence="4 5">WTL</strain>
    </source>
</reference>
<sequence>MTQTEKRSEILRSALVLISQKGFHGAPMSMIADQAQVAMGTIYRCFESKESLIHELHRELESRFQTAIMQDFPSGEPLRERFLHVSRVFVRYSLASPTDFCFLEQFYNSPFGVSYRRDRILGNNDTGVLQKLLDEARKDGMLKPLPHTVLCALIFGPLFCLVRDHIFNFIELDQKLVDACLEATWDAIRL</sequence>
<keyword evidence="1 2" id="KW-0238">DNA-binding</keyword>
<dbReference type="PRINTS" id="PR00455">
    <property type="entry name" value="HTHTETR"/>
</dbReference>
<accession>A0A0M3QF94</accession>
<organism evidence="4 5">
    <name type="scientific">Desulfuromonas soudanensis</name>
    <dbReference type="NCBI Taxonomy" id="1603606"/>
    <lineage>
        <taxon>Bacteria</taxon>
        <taxon>Pseudomonadati</taxon>
        <taxon>Thermodesulfobacteriota</taxon>
        <taxon>Desulfuromonadia</taxon>
        <taxon>Desulfuromonadales</taxon>
        <taxon>Desulfuromonadaceae</taxon>
        <taxon>Desulfuromonas</taxon>
    </lineage>
</organism>
<evidence type="ECO:0000313" key="5">
    <source>
        <dbReference type="Proteomes" id="UP000057158"/>
    </source>
</evidence>